<dbReference type="EMBL" id="JAVDWQ010000002">
    <property type="protein sequence ID" value="MDR7208965.1"/>
    <property type="molecule type" value="Genomic_DNA"/>
</dbReference>
<protein>
    <recommendedName>
        <fullName evidence="3">Class I SAM-dependent methyltransferase</fullName>
    </recommendedName>
</protein>
<comment type="caution">
    <text evidence="1">The sequence shown here is derived from an EMBL/GenBank/DDBJ whole genome shotgun (WGS) entry which is preliminary data.</text>
</comment>
<evidence type="ECO:0000313" key="1">
    <source>
        <dbReference type="EMBL" id="MDR7208965.1"/>
    </source>
</evidence>
<proteinExistence type="predicted"/>
<dbReference type="RefSeq" id="WP_310278650.1">
    <property type="nucleotide sequence ID" value="NZ_JAVDWQ010000002.1"/>
</dbReference>
<sequence>MNKTRASQEKIYKELYEKHAGTPMAVSSESLNHKKLRFSKICEIFKEDDKFSVHDVGMGIADLNVFIKENFSEKEVVYSGSEILKEFVQDSKERFPELDFFHRDIAESFFQDKYDYLLMSGVFHQRRETSIRDWEKFSQNILKNSFEMCNKGIAFNFISPFVDFYQTQVYYSNMPKLINFINDELSRFFEIRHNYALFEFTVFVYKEEFIKSRYPQEEFSKYFKI</sequence>
<accession>A0ABU1Y420</accession>
<evidence type="ECO:0000313" key="2">
    <source>
        <dbReference type="Proteomes" id="UP001269081"/>
    </source>
</evidence>
<reference evidence="1 2" key="1">
    <citation type="submission" date="2023-07" db="EMBL/GenBank/DDBJ databases">
        <title>Sorghum-associated microbial communities from plants grown in Nebraska, USA.</title>
        <authorList>
            <person name="Schachtman D."/>
        </authorList>
    </citation>
    <scope>NUCLEOTIDE SEQUENCE [LARGE SCALE GENOMIC DNA]</scope>
    <source>
        <strain evidence="1 2">4129</strain>
    </source>
</reference>
<evidence type="ECO:0008006" key="3">
    <source>
        <dbReference type="Google" id="ProtNLM"/>
    </source>
</evidence>
<organism evidence="1 2">
    <name type="scientific">Flavobacterium piscis</name>
    <dbReference type="NCBI Taxonomy" id="1114874"/>
    <lineage>
        <taxon>Bacteria</taxon>
        <taxon>Pseudomonadati</taxon>
        <taxon>Bacteroidota</taxon>
        <taxon>Flavobacteriia</taxon>
        <taxon>Flavobacteriales</taxon>
        <taxon>Flavobacteriaceae</taxon>
        <taxon>Flavobacterium</taxon>
    </lineage>
</organism>
<keyword evidence="2" id="KW-1185">Reference proteome</keyword>
<name>A0ABU1Y420_9FLAO</name>
<dbReference type="Proteomes" id="UP001269081">
    <property type="component" value="Unassembled WGS sequence"/>
</dbReference>
<dbReference type="SUPFAM" id="SSF53335">
    <property type="entry name" value="S-adenosyl-L-methionine-dependent methyltransferases"/>
    <property type="match status" value="1"/>
</dbReference>
<dbReference type="InterPro" id="IPR029063">
    <property type="entry name" value="SAM-dependent_MTases_sf"/>
</dbReference>
<dbReference type="Gene3D" id="3.40.50.150">
    <property type="entry name" value="Vaccinia Virus protein VP39"/>
    <property type="match status" value="1"/>
</dbReference>
<gene>
    <name evidence="1" type="ORF">J2W48_000895</name>
</gene>